<dbReference type="Proteomes" id="UP001142055">
    <property type="component" value="Chromosome 4"/>
</dbReference>
<dbReference type="OrthoDB" id="10249920at2759"/>
<sequence>MSLVEPTIIIDHVPSANCDNGSNRMGQIMNQRKTSFEHLSANGQVNGRKISHGSSIPPQPVREEIRYKSASLLLSECVFSDANGNHKSVEVIHKRFPSGNVDSIDNQLSPTSMTGHDTVVDQEGVMSIAILKRHILCDCLVLVKKYRPSLRSYVLEFPARIVENSRSRSASGNSICSNGSNVQHDNSTIDQIEKAEAGDAAVRDVEYNTGYRSTQVKYVSPETAMDPELCDNKLKIVSMVIDGDDPIRNNFFSNLMTDCSSTNSLSSNDDHSNGTNSNGHVCSNQCLDDVEVIPVPINGLLDRLNEYSRRNIIIDSRVYSFAIGLKKGEKLAAAALKAEEMEMTI</sequence>
<dbReference type="AlphaFoldDB" id="A0A9Q0LYC8"/>
<dbReference type="EMBL" id="JAPWDV010000004">
    <property type="protein sequence ID" value="KAJ6215497.1"/>
    <property type="molecule type" value="Genomic_DNA"/>
</dbReference>
<gene>
    <name evidence="1" type="ORF">RDWZM_009997</name>
</gene>
<keyword evidence="2" id="KW-1185">Reference proteome</keyword>
<accession>A0A9Q0LYC8</accession>
<name>A0A9Q0LYC8_BLOTA</name>
<organism evidence="1 2">
    <name type="scientific">Blomia tropicalis</name>
    <name type="common">Mite</name>
    <dbReference type="NCBI Taxonomy" id="40697"/>
    <lineage>
        <taxon>Eukaryota</taxon>
        <taxon>Metazoa</taxon>
        <taxon>Ecdysozoa</taxon>
        <taxon>Arthropoda</taxon>
        <taxon>Chelicerata</taxon>
        <taxon>Arachnida</taxon>
        <taxon>Acari</taxon>
        <taxon>Acariformes</taxon>
        <taxon>Sarcoptiformes</taxon>
        <taxon>Astigmata</taxon>
        <taxon>Glycyphagoidea</taxon>
        <taxon>Echimyopodidae</taxon>
        <taxon>Blomia</taxon>
    </lineage>
</organism>
<comment type="caution">
    <text evidence="1">The sequence shown here is derived from an EMBL/GenBank/DDBJ whole genome shotgun (WGS) entry which is preliminary data.</text>
</comment>
<evidence type="ECO:0000313" key="1">
    <source>
        <dbReference type="EMBL" id="KAJ6215497.1"/>
    </source>
</evidence>
<dbReference type="Gene3D" id="3.90.79.10">
    <property type="entry name" value="Nucleoside Triphosphate Pyrophosphohydrolase"/>
    <property type="match status" value="1"/>
</dbReference>
<dbReference type="OMA" id="SRVYSFA"/>
<proteinExistence type="predicted"/>
<reference evidence="1" key="1">
    <citation type="submission" date="2022-12" db="EMBL/GenBank/DDBJ databases">
        <title>Genome assemblies of Blomia tropicalis.</title>
        <authorList>
            <person name="Cui Y."/>
        </authorList>
    </citation>
    <scope>NUCLEOTIDE SEQUENCE</scope>
    <source>
        <tissue evidence="1">Adult mites</tissue>
    </source>
</reference>
<protein>
    <submittedName>
        <fullName evidence="1">Uncharacterized protein</fullName>
    </submittedName>
</protein>
<evidence type="ECO:0000313" key="2">
    <source>
        <dbReference type="Proteomes" id="UP001142055"/>
    </source>
</evidence>